<sequence>MRFSVAVTAWASLATLLIASPSARLDKRAKTLLERGSNPDDPSGTPLYVTEPACGYYRCIVTWPIGSKVAVNWINPIQGNVNVLLESNIGGPTYTIASNIPAISQEGYCDSGAGTGVVQPGNECGQVQFVVPDGWQQMNNYTIVVQSSDNPNLAGYTDMITIAAANSSSPSAVPASEVPTGTNASLLTIPAPTSTNVGASVAYTGNLPAPTAISASPSSSSGASSSSGRTTASAKGQSNSASAAGSASASSATSGTSSAGSAAAASASSSPTSGAASTREGAYLALVAVVAAVALF</sequence>
<gene>
    <name evidence="3" type="ORF">BMF94_4074</name>
</gene>
<comment type="caution">
    <text evidence="3">The sequence shown here is derived from an EMBL/GenBank/DDBJ whole genome shotgun (WGS) entry which is preliminary data.</text>
</comment>
<evidence type="ECO:0000313" key="4">
    <source>
        <dbReference type="Proteomes" id="UP000237144"/>
    </source>
</evidence>
<evidence type="ECO:0000256" key="1">
    <source>
        <dbReference type="SAM" id="MobiDB-lite"/>
    </source>
</evidence>
<dbReference type="Proteomes" id="UP000237144">
    <property type="component" value="Unassembled WGS sequence"/>
</dbReference>
<evidence type="ECO:0000313" key="3">
    <source>
        <dbReference type="EMBL" id="POY72913.1"/>
    </source>
</evidence>
<feature type="region of interest" description="Disordered" evidence="1">
    <location>
        <begin position="212"/>
        <end position="272"/>
    </location>
</feature>
<dbReference type="AlphaFoldDB" id="A0A2S5B806"/>
<dbReference type="STRING" id="741276.A0A2S5B806"/>
<name>A0A2S5B806_9BASI</name>
<keyword evidence="4" id="KW-1185">Reference proteome</keyword>
<proteinExistence type="predicted"/>
<reference evidence="3 4" key="1">
    <citation type="journal article" date="2018" name="Front. Microbiol.">
        <title>Prospects for Fungal Bioremediation of Acidic Radioactive Waste Sites: Characterization and Genome Sequence of Rhodotorula taiwanensis MD1149.</title>
        <authorList>
            <person name="Tkavc R."/>
            <person name="Matrosova V.Y."/>
            <person name="Grichenko O.E."/>
            <person name="Gostincar C."/>
            <person name="Volpe R.P."/>
            <person name="Klimenkova P."/>
            <person name="Gaidamakova E.K."/>
            <person name="Zhou C.E."/>
            <person name="Stewart B.J."/>
            <person name="Lyman M.G."/>
            <person name="Malfatti S.A."/>
            <person name="Rubinfeld B."/>
            <person name="Courtot M."/>
            <person name="Singh J."/>
            <person name="Dalgard C.L."/>
            <person name="Hamilton T."/>
            <person name="Frey K.G."/>
            <person name="Gunde-Cimerman N."/>
            <person name="Dugan L."/>
            <person name="Daly M.J."/>
        </authorList>
    </citation>
    <scope>NUCLEOTIDE SEQUENCE [LARGE SCALE GENOMIC DNA]</scope>
    <source>
        <strain evidence="3 4">MD1149</strain>
    </source>
</reference>
<keyword evidence="2" id="KW-0732">Signal</keyword>
<feature type="chain" id="PRO_5015505108" evidence="2">
    <location>
        <begin position="20"/>
        <end position="296"/>
    </location>
</feature>
<dbReference type="EMBL" id="PJQD01000045">
    <property type="protein sequence ID" value="POY72913.1"/>
    <property type="molecule type" value="Genomic_DNA"/>
</dbReference>
<organism evidence="3 4">
    <name type="scientific">Rhodotorula taiwanensis</name>
    <dbReference type="NCBI Taxonomy" id="741276"/>
    <lineage>
        <taxon>Eukaryota</taxon>
        <taxon>Fungi</taxon>
        <taxon>Dikarya</taxon>
        <taxon>Basidiomycota</taxon>
        <taxon>Pucciniomycotina</taxon>
        <taxon>Microbotryomycetes</taxon>
        <taxon>Sporidiobolales</taxon>
        <taxon>Sporidiobolaceae</taxon>
        <taxon>Rhodotorula</taxon>
    </lineage>
</organism>
<feature type="signal peptide" evidence="2">
    <location>
        <begin position="1"/>
        <end position="19"/>
    </location>
</feature>
<dbReference type="OrthoDB" id="2528391at2759"/>
<accession>A0A2S5B806</accession>
<protein>
    <submittedName>
        <fullName evidence="3">Uncharacterized protein</fullName>
    </submittedName>
</protein>
<evidence type="ECO:0000256" key="2">
    <source>
        <dbReference type="SAM" id="SignalP"/>
    </source>
</evidence>